<dbReference type="EMBL" id="MT142259">
    <property type="protein sequence ID" value="QJA77029.1"/>
    <property type="molecule type" value="Genomic_DNA"/>
</dbReference>
<sequence length="818" mass="92700">MRRSSKPKKYFIGNFVLGMRRDGALTQEETRDEEAGGTPYILHSLKTLENYDINFVDGSIYPRAGYERFNPDVLPVENGGVEQIFYHTNLRRDRDDIFVVANERWYRVMPTEGSPHEMLIDEAVTVDNGYKKPMIVWGDRIFFATDSGWYWTDEDRVYDGTKYYQAGLPKPSEPPTITETDTIGYTDDAGEVEIVLDDDAHRKITYKMTLSSQAQFDVVNIKLIKTVLEPNANLRVSIYTDNEGEPSTTLADPDAQSQWVSTFFVNVASSYVQFLMGKQLNLSPATYWIVLEGDTNYYNRYTLTGELSYVSILKKTAGGTPSNYSIMVYNWGSKTWGTYANSIAIFYLGSLISTRLYDYVYTYLNSTYGVESRPSDHYRMSVSANYKMAYIVIPAISDQVDEDQVDKIRIYRRLLDAGLESNATDDDITSTYRLVAEIDYGDSYNDCVSESGLGADLQTQDHYRITEADDTSNNRRDAIIPACACIWKGRIWVVPVNSNTLYFSKKLEEDGATGLTGDPIPDYFPLTNKLEIQEEAAILAIKPLANDQMAIYFRNGPVYVLWGMDEVLNPPVDYSYRPMVYNIGLTSSWGVCDFRGEHIYLSRHGLYAYSGGPVPRYLSQNIQSILNDISDDNLAKSVLVARGEEIWLLIDEDDDGYKDTIYILDLQKSIASWRRYSYGVNISDLFVKALSSSSRDVIAIDNSNYYVMELETGTTDNGKPITSFLETHKNDVDMAFIHGVRVSGFYSDGDVPSSYDILITDHTGYGTRIQLNPASSMDDRGHYSGVRIKTYGAFELELEQLSVKPTNLRKIILEYNEG</sequence>
<proteinExistence type="predicted"/>
<accession>A0A6M3K4F2</accession>
<evidence type="ECO:0000313" key="2">
    <source>
        <dbReference type="EMBL" id="QJA77029.1"/>
    </source>
</evidence>
<reference evidence="2" key="1">
    <citation type="submission" date="2020-03" db="EMBL/GenBank/DDBJ databases">
        <title>The deep terrestrial virosphere.</title>
        <authorList>
            <person name="Holmfeldt K."/>
            <person name="Nilsson E."/>
            <person name="Simone D."/>
            <person name="Lopez-Fernandez M."/>
            <person name="Wu X."/>
            <person name="de Brujin I."/>
            <person name="Lundin D."/>
            <person name="Andersson A."/>
            <person name="Bertilsson S."/>
            <person name="Dopson M."/>
        </authorList>
    </citation>
    <scope>NUCLEOTIDE SEQUENCE</scope>
    <source>
        <strain evidence="2">MM415A01375</strain>
        <strain evidence="1">MM415B01778</strain>
    </source>
</reference>
<evidence type="ECO:0000313" key="1">
    <source>
        <dbReference type="EMBL" id="QJA56873.1"/>
    </source>
</evidence>
<organism evidence="2">
    <name type="scientific">viral metagenome</name>
    <dbReference type="NCBI Taxonomy" id="1070528"/>
    <lineage>
        <taxon>unclassified sequences</taxon>
        <taxon>metagenomes</taxon>
        <taxon>organismal metagenomes</taxon>
    </lineage>
</organism>
<name>A0A6M3K4F2_9ZZZZ</name>
<dbReference type="AlphaFoldDB" id="A0A6M3K4F2"/>
<gene>
    <name evidence="2" type="ORF">MM415A01375_0010</name>
    <name evidence="1" type="ORF">MM415B01778_0006</name>
</gene>
<protein>
    <submittedName>
        <fullName evidence="2">Uncharacterized protein</fullName>
    </submittedName>
</protein>
<dbReference type="EMBL" id="MT141243">
    <property type="protein sequence ID" value="QJA56873.1"/>
    <property type="molecule type" value="Genomic_DNA"/>
</dbReference>